<dbReference type="InterPro" id="IPR025667">
    <property type="entry name" value="SprB_repeat"/>
</dbReference>
<name>A0A1V9F376_9BACT</name>
<dbReference type="InterPro" id="IPR035986">
    <property type="entry name" value="PKD_dom_sf"/>
</dbReference>
<evidence type="ECO:0000259" key="2">
    <source>
        <dbReference type="PROSITE" id="PS50093"/>
    </source>
</evidence>
<sequence>MQPVKYFHTVLLIVSFSAQGQTCMPVTITPVITPAVCGGGNGSIALTVTGGTAPFTYNWNTTPVQTTATAANLPPGIYNCVIRDANGCLTVFQDEVTRRSIVSLRPTARPATICAGETVALSVIAQGGTLTSYTWNPGNIGGTNITVSPVVTTAYTISGQDAFGCEVTASVPVTVKPIPNAAFRVTPATVCLGTPQTVTFTGSATGTAVFNWNGFAGAAVQSGSGAGPYNILFNTAATYTIQLQITDNGCISGIARHPVTVTTAPVAAISVDKTTICAGDTVTVQFTGSKSNTAAPDWNWGGGNVLSGSGDGPFKIKYNNNGLIVCTVRDGICAAASASQAVAVTPLPVAAFIADKITGCAPVAVKFTNQSKQADFYMWDFGDNEKSIEEQPVHLYTSPGVYPVTLTASAGAACTTIITGSNNIEVLPPPVAAFDNTPDVNVPIEISMATFEFKNNSQYAHSFRWYFGDGDSAVDREPVHWYKQPGNYQVTLYVRNEIGCTDSVGRGAYVVIADKVLLVPNAFSPNGDGVHDRWVIPGLRAFPDCQLTIYNRYGQTVFSSRGYNEPWDGNRNGKPVATGTYYYIIKKGRDKELYTGWVEVLR</sequence>
<dbReference type="EMBL" id="LWBP01000213">
    <property type="protein sequence ID" value="OQP52706.1"/>
    <property type="molecule type" value="Genomic_DNA"/>
</dbReference>
<keyword evidence="1" id="KW-0732">Signal</keyword>
<dbReference type="Gene3D" id="2.60.40.740">
    <property type="match status" value="1"/>
</dbReference>
<dbReference type="PANTHER" id="PTHR36842:SF1">
    <property type="entry name" value="PROTEIN TOLB"/>
    <property type="match status" value="1"/>
</dbReference>
<dbReference type="SUPFAM" id="SSF49299">
    <property type="entry name" value="PKD domain"/>
    <property type="match status" value="5"/>
</dbReference>
<proteinExistence type="predicted"/>
<dbReference type="AlphaFoldDB" id="A0A1V9F376"/>
<accession>A0A1V9F376</accession>
<dbReference type="RefSeq" id="WP_081169731.1">
    <property type="nucleotide sequence ID" value="NZ_LWBP01000213.1"/>
</dbReference>
<feature type="domain" description="PKD" evidence="2">
    <location>
        <begin position="462"/>
        <end position="499"/>
    </location>
</feature>
<dbReference type="InterPro" id="IPR013783">
    <property type="entry name" value="Ig-like_fold"/>
</dbReference>
<evidence type="ECO:0000313" key="3">
    <source>
        <dbReference type="EMBL" id="OQP52706.1"/>
    </source>
</evidence>
<dbReference type="InterPro" id="IPR022409">
    <property type="entry name" value="PKD/Chitinase_dom"/>
</dbReference>
<dbReference type="InterPro" id="IPR026341">
    <property type="entry name" value="T9SS_type_B"/>
</dbReference>
<dbReference type="SMART" id="SM00089">
    <property type="entry name" value="PKD"/>
    <property type="match status" value="3"/>
</dbReference>
<dbReference type="Pfam" id="PF18911">
    <property type="entry name" value="PKD_4"/>
    <property type="match status" value="2"/>
</dbReference>
<feature type="signal peptide" evidence="1">
    <location>
        <begin position="1"/>
        <end position="20"/>
    </location>
</feature>
<dbReference type="NCBIfam" id="TIGR04131">
    <property type="entry name" value="Bac_Flav_CTERM"/>
    <property type="match status" value="1"/>
</dbReference>
<dbReference type="PROSITE" id="PS50093">
    <property type="entry name" value="PKD"/>
    <property type="match status" value="2"/>
</dbReference>
<dbReference type="STRING" id="550983.A4R26_28550"/>
<organism evidence="3 4">
    <name type="scientific">Niastella populi</name>
    <dbReference type="NCBI Taxonomy" id="550983"/>
    <lineage>
        <taxon>Bacteria</taxon>
        <taxon>Pseudomonadati</taxon>
        <taxon>Bacteroidota</taxon>
        <taxon>Chitinophagia</taxon>
        <taxon>Chitinophagales</taxon>
        <taxon>Chitinophagaceae</taxon>
        <taxon>Niastella</taxon>
    </lineage>
</organism>
<protein>
    <recommendedName>
        <fullName evidence="2">PKD domain-containing protein</fullName>
    </recommendedName>
</protein>
<evidence type="ECO:0000313" key="4">
    <source>
        <dbReference type="Proteomes" id="UP000192276"/>
    </source>
</evidence>
<dbReference type="OrthoDB" id="5726170at2"/>
<dbReference type="PANTHER" id="PTHR36842">
    <property type="entry name" value="PROTEIN TOLB HOMOLOG"/>
    <property type="match status" value="1"/>
</dbReference>
<evidence type="ECO:0000256" key="1">
    <source>
        <dbReference type="SAM" id="SignalP"/>
    </source>
</evidence>
<comment type="caution">
    <text evidence="3">The sequence shown here is derived from an EMBL/GenBank/DDBJ whole genome shotgun (WGS) entry which is preliminary data.</text>
</comment>
<dbReference type="Pfam" id="PF13573">
    <property type="entry name" value="SprB"/>
    <property type="match status" value="1"/>
</dbReference>
<dbReference type="Pfam" id="PF13585">
    <property type="entry name" value="CHU_C"/>
    <property type="match status" value="1"/>
</dbReference>
<dbReference type="Gene3D" id="2.60.40.10">
    <property type="entry name" value="Immunoglobulins"/>
    <property type="match status" value="4"/>
</dbReference>
<gene>
    <name evidence="3" type="ORF">A4R26_28550</name>
</gene>
<reference evidence="4" key="1">
    <citation type="submission" date="2016-04" db="EMBL/GenBank/DDBJ databases">
        <authorList>
            <person name="Chen L."/>
            <person name="Zhuang W."/>
            <person name="Wang G."/>
        </authorList>
    </citation>
    <scope>NUCLEOTIDE SEQUENCE [LARGE SCALE GENOMIC DNA]</scope>
    <source>
        <strain evidence="4">208</strain>
    </source>
</reference>
<feature type="chain" id="PRO_5012573939" description="PKD domain-containing protein" evidence="1">
    <location>
        <begin position="21"/>
        <end position="602"/>
    </location>
</feature>
<keyword evidence="4" id="KW-1185">Reference proteome</keyword>
<dbReference type="Proteomes" id="UP000192276">
    <property type="component" value="Unassembled WGS sequence"/>
</dbReference>
<dbReference type="InterPro" id="IPR000601">
    <property type="entry name" value="PKD_dom"/>
</dbReference>
<feature type="domain" description="PKD" evidence="2">
    <location>
        <begin position="377"/>
        <end position="409"/>
    </location>
</feature>
<dbReference type="CDD" id="cd00146">
    <property type="entry name" value="PKD"/>
    <property type="match status" value="2"/>
</dbReference>